<sequence length="107" mass="11737">MSPILNPAPTSSLARRTRTPVTGLGQARQHQNQAHVAGPDFGASESESERKGAEREREKRKVALLKGDGRYDLFVRMRVMHGSSADPSGEAGASNRSDSIHEQWKKI</sequence>
<evidence type="ECO:0000313" key="3">
    <source>
        <dbReference type="Proteomes" id="UP000005426"/>
    </source>
</evidence>
<protein>
    <submittedName>
        <fullName evidence="2">Uncharacterized protein</fullName>
    </submittedName>
</protein>
<dbReference type="Proteomes" id="UP000005426">
    <property type="component" value="Unassembled WGS sequence"/>
</dbReference>
<gene>
    <name evidence="2" type="ORF">TRIATDRAFT_314802</name>
</gene>
<reference evidence="2 3" key="1">
    <citation type="journal article" date="2011" name="Genome Biol.">
        <title>Comparative genome sequence analysis underscores mycoparasitism as the ancestral life style of Trichoderma.</title>
        <authorList>
            <person name="Kubicek C.P."/>
            <person name="Herrera-Estrella A."/>
            <person name="Seidl-Seiboth V."/>
            <person name="Martinez D.A."/>
            <person name="Druzhinina I.S."/>
            <person name="Thon M."/>
            <person name="Zeilinger S."/>
            <person name="Casas-Flores S."/>
            <person name="Horwitz B.A."/>
            <person name="Mukherjee P.K."/>
            <person name="Mukherjee M."/>
            <person name="Kredics L."/>
            <person name="Alcaraz L.D."/>
            <person name="Aerts A."/>
            <person name="Antal Z."/>
            <person name="Atanasova L."/>
            <person name="Cervantes-Badillo M.G."/>
            <person name="Challacombe J."/>
            <person name="Chertkov O."/>
            <person name="McCluskey K."/>
            <person name="Coulpier F."/>
            <person name="Deshpande N."/>
            <person name="von Doehren H."/>
            <person name="Ebbole D.J."/>
            <person name="Esquivel-Naranjo E.U."/>
            <person name="Fekete E."/>
            <person name="Flipphi M."/>
            <person name="Glaser F."/>
            <person name="Gomez-Rodriguez E.Y."/>
            <person name="Gruber S."/>
            <person name="Han C."/>
            <person name="Henrissat B."/>
            <person name="Hermosa R."/>
            <person name="Hernandez-Onate M."/>
            <person name="Karaffa L."/>
            <person name="Kosti I."/>
            <person name="Le Crom S."/>
            <person name="Lindquist E."/>
            <person name="Lucas S."/>
            <person name="Luebeck M."/>
            <person name="Luebeck P.S."/>
            <person name="Margeot A."/>
            <person name="Metz B."/>
            <person name="Misra M."/>
            <person name="Nevalainen H."/>
            <person name="Omann M."/>
            <person name="Packer N."/>
            <person name="Perrone G."/>
            <person name="Uresti-Rivera E.E."/>
            <person name="Salamov A."/>
            <person name="Schmoll M."/>
            <person name="Seiboth B."/>
            <person name="Shapiro H."/>
            <person name="Sukno S."/>
            <person name="Tamayo-Ramos J.A."/>
            <person name="Tisch D."/>
            <person name="Wiest A."/>
            <person name="Wilkinson H.H."/>
            <person name="Zhang M."/>
            <person name="Coutinho P.M."/>
            <person name="Kenerley C.M."/>
            <person name="Monte E."/>
            <person name="Baker S.E."/>
            <person name="Grigoriev I.V."/>
        </authorList>
    </citation>
    <scope>NUCLEOTIDE SEQUENCE [LARGE SCALE GENOMIC DNA]</scope>
    <source>
        <strain evidence="3">ATCC 20476 / IMI 206040</strain>
    </source>
</reference>
<feature type="region of interest" description="Disordered" evidence="1">
    <location>
        <begin position="82"/>
        <end position="107"/>
    </location>
</feature>
<dbReference type="RefSeq" id="XP_013948116.1">
    <property type="nucleotide sequence ID" value="XM_014092641.1"/>
</dbReference>
<dbReference type="KEGG" id="tatv:25783028"/>
<proteinExistence type="predicted"/>
<evidence type="ECO:0000313" key="2">
    <source>
        <dbReference type="EMBL" id="EHK49956.1"/>
    </source>
</evidence>
<keyword evidence="3" id="KW-1185">Reference proteome</keyword>
<organism evidence="2 3">
    <name type="scientific">Hypocrea atroviridis (strain ATCC 20476 / IMI 206040)</name>
    <name type="common">Trichoderma atroviride</name>
    <dbReference type="NCBI Taxonomy" id="452589"/>
    <lineage>
        <taxon>Eukaryota</taxon>
        <taxon>Fungi</taxon>
        <taxon>Dikarya</taxon>
        <taxon>Ascomycota</taxon>
        <taxon>Pezizomycotina</taxon>
        <taxon>Sordariomycetes</taxon>
        <taxon>Hypocreomycetidae</taxon>
        <taxon>Hypocreales</taxon>
        <taxon>Hypocreaceae</taxon>
        <taxon>Trichoderma</taxon>
    </lineage>
</organism>
<accession>G9NH61</accession>
<feature type="compositionally biased region" description="Basic and acidic residues" evidence="1">
    <location>
        <begin position="47"/>
        <end position="61"/>
    </location>
</feature>
<feature type="compositionally biased region" description="Basic and acidic residues" evidence="1">
    <location>
        <begin position="98"/>
        <end position="107"/>
    </location>
</feature>
<dbReference type="HOGENOM" id="CLU_2210410_0_0_1"/>
<evidence type="ECO:0000256" key="1">
    <source>
        <dbReference type="SAM" id="MobiDB-lite"/>
    </source>
</evidence>
<name>G9NH61_HYPAI</name>
<dbReference type="AlphaFoldDB" id="G9NH61"/>
<dbReference type="EMBL" id="ABDG02000015">
    <property type="protein sequence ID" value="EHK49956.1"/>
    <property type="molecule type" value="Genomic_DNA"/>
</dbReference>
<dbReference type="GeneID" id="25783028"/>
<feature type="region of interest" description="Disordered" evidence="1">
    <location>
        <begin position="1"/>
        <end position="61"/>
    </location>
</feature>
<comment type="caution">
    <text evidence="2">The sequence shown here is derived from an EMBL/GenBank/DDBJ whole genome shotgun (WGS) entry which is preliminary data.</text>
</comment>